<evidence type="ECO:0000256" key="4">
    <source>
        <dbReference type="SAM" id="Coils"/>
    </source>
</evidence>
<evidence type="ECO:0000256" key="3">
    <source>
        <dbReference type="ARBA" id="ARBA00022801"/>
    </source>
</evidence>
<name>A0ABT4W7Y4_9FLAO</name>
<dbReference type="Pfam" id="PF04586">
    <property type="entry name" value="Peptidase_S78"/>
    <property type="match status" value="1"/>
</dbReference>
<reference evidence="6 7" key="1">
    <citation type="journal article" date="2023" name="Chemosphere">
        <title>Whole genome analysis of Flavobacterium aziz-sancarii sp. nov., isolated from Ardley Island (Antarctica), revealed a rich resistome and bioremediation potential.</title>
        <authorList>
            <person name="Otur C."/>
            <person name="Okay S."/>
            <person name="Kurt-Kizildogan A."/>
        </authorList>
    </citation>
    <scope>NUCLEOTIDE SEQUENCE [LARGE SCALE GENOMIC DNA]</scope>
    <source>
        <strain evidence="6 7">AC</strain>
    </source>
</reference>
<evidence type="ECO:0000313" key="7">
    <source>
        <dbReference type="Proteomes" id="UP001212170"/>
    </source>
</evidence>
<organism evidence="6 7">
    <name type="scientific">Flavobacterium azizsancarii</name>
    <dbReference type="NCBI Taxonomy" id="2961580"/>
    <lineage>
        <taxon>Bacteria</taxon>
        <taxon>Pseudomonadati</taxon>
        <taxon>Bacteroidota</taxon>
        <taxon>Flavobacteriia</taxon>
        <taxon>Flavobacteriales</taxon>
        <taxon>Flavobacteriaceae</taxon>
        <taxon>Flavobacterium</taxon>
    </lineage>
</organism>
<accession>A0ABT4W7Y4</accession>
<dbReference type="Proteomes" id="UP001212170">
    <property type="component" value="Unassembled WGS sequence"/>
</dbReference>
<sequence length="333" mass="36920">MTHDFVVNTENVNEYKFRVLTSGIDYKQYLRNPVVLYIHTRENKDDESRGSEVVGRCIALIVKGTELIATIEFDEEDPFAKKIAGKVQRGYLRMSSIYADVIETSMDPELILEGQLYATVTKSKLVEISIVPIGGNDDALKLSKYGFDPVKLNKVNSNKNENMSHLKTIALALSLSHDADESSLLNEIKKIKLDKETSDNKVAKLEKQISDAAKEEGTQLIEKVIELGLLPDGLKAVQLSAYEKDPAGQKVILSKLIADKEAQNTQSGDHSKIKEVVLNAKNGTGVVGDSKESFDYLQKHDPVKLGKIRDEDAAKYTQLAKDYAAGVRHPEAK</sequence>
<dbReference type="EMBL" id="JAMZNK010000004">
    <property type="protein sequence ID" value="MDA6068647.1"/>
    <property type="molecule type" value="Genomic_DNA"/>
</dbReference>
<keyword evidence="1" id="KW-1188">Viral release from host cell</keyword>
<comment type="caution">
    <text evidence="6">The sequence shown here is derived from an EMBL/GenBank/DDBJ whole genome shotgun (WGS) entry which is preliminary data.</text>
</comment>
<gene>
    <name evidence="6" type="ORF">NJT12_03350</name>
</gene>
<proteinExistence type="predicted"/>
<dbReference type="InterPro" id="IPR054613">
    <property type="entry name" value="Peptidase_S78_dom"/>
</dbReference>
<keyword evidence="2 6" id="KW-0645">Protease</keyword>
<evidence type="ECO:0000259" key="5">
    <source>
        <dbReference type="Pfam" id="PF04586"/>
    </source>
</evidence>
<feature type="coiled-coil region" evidence="4">
    <location>
        <begin position="188"/>
        <end position="215"/>
    </location>
</feature>
<keyword evidence="7" id="KW-1185">Reference proteome</keyword>
<keyword evidence="3" id="KW-0378">Hydrolase</keyword>
<keyword evidence="4" id="KW-0175">Coiled coil</keyword>
<evidence type="ECO:0000256" key="1">
    <source>
        <dbReference type="ARBA" id="ARBA00022612"/>
    </source>
</evidence>
<evidence type="ECO:0000256" key="2">
    <source>
        <dbReference type="ARBA" id="ARBA00022670"/>
    </source>
</evidence>
<keyword evidence="6" id="KW-0560">Oxidoreductase</keyword>
<protein>
    <submittedName>
        <fullName evidence="6">HK97 family phage prohead protease</fullName>
    </submittedName>
</protein>
<dbReference type="GO" id="GO:0006508">
    <property type="term" value="P:proteolysis"/>
    <property type="evidence" value="ECO:0007669"/>
    <property type="project" value="UniProtKB-KW"/>
</dbReference>
<dbReference type="GO" id="GO:0008233">
    <property type="term" value="F:peptidase activity"/>
    <property type="evidence" value="ECO:0007669"/>
    <property type="project" value="UniProtKB-KW"/>
</dbReference>
<evidence type="ECO:0000313" key="6">
    <source>
        <dbReference type="EMBL" id="MDA6068647.1"/>
    </source>
</evidence>
<dbReference type="RefSeq" id="WP_271334515.1">
    <property type="nucleotide sequence ID" value="NZ_JAMZNK010000004.1"/>
</dbReference>
<feature type="domain" description="Prohead serine protease" evidence="5">
    <location>
        <begin position="67"/>
        <end position="145"/>
    </location>
</feature>
<dbReference type="GO" id="GO:0016491">
    <property type="term" value="F:oxidoreductase activity"/>
    <property type="evidence" value="ECO:0007669"/>
    <property type="project" value="UniProtKB-KW"/>
</dbReference>